<accession>A0A0M3JUA1</accession>
<evidence type="ECO:0000313" key="2">
    <source>
        <dbReference type="Proteomes" id="UP000267096"/>
    </source>
</evidence>
<organism evidence="3">
    <name type="scientific">Anisakis simplex</name>
    <name type="common">Herring worm</name>
    <dbReference type="NCBI Taxonomy" id="6269"/>
    <lineage>
        <taxon>Eukaryota</taxon>
        <taxon>Metazoa</taxon>
        <taxon>Ecdysozoa</taxon>
        <taxon>Nematoda</taxon>
        <taxon>Chromadorea</taxon>
        <taxon>Rhabditida</taxon>
        <taxon>Spirurina</taxon>
        <taxon>Ascaridomorpha</taxon>
        <taxon>Ascaridoidea</taxon>
        <taxon>Anisakidae</taxon>
        <taxon>Anisakis</taxon>
        <taxon>Anisakis simplex complex</taxon>
    </lineage>
</organism>
<dbReference type="AlphaFoldDB" id="A0A0M3JUA1"/>
<name>A0A0M3JUA1_ANISI</name>
<dbReference type="Proteomes" id="UP000267096">
    <property type="component" value="Unassembled WGS sequence"/>
</dbReference>
<evidence type="ECO:0000313" key="1">
    <source>
        <dbReference type="EMBL" id="VDK44588.1"/>
    </source>
</evidence>
<evidence type="ECO:0000313" key="3">
    <source>
        <dbReference type="WBParaSite" id="ASIM_0001174501-mRNA-1"/>
    </source>
</evidence>
<protein>
    <submittedName>
        <fullName evidence="3">Coatomer_WDAD domain-containing protein</fullName>
    </submittedName>
</protein>
<gene>
    <name evidence="1" type="ORF">ASIM_LOCUS11211</name>
</gene>
<keyword evidence="2" id="KW-1185">Reference proteome</keyword>
<reference evidence="1 2" key="2">
    <citation type="submission" date="2018-11" db="EMBL/GenBank/DDBJ databases">
        <authorList>
            <consortium name="Pathogen Informatics"/>
        </authorList>
    </citation>
    <scope>NUCLEOTIDE SEQUENCE [LARGE SCALE GENOMIC DNA]</scope>
</reference>
<proteinExistence type="predicted"/>
<dbReference type="OrthoDB" id="5855668at2759"/>
<reference evidence="3" key="1">
    <citation type="submission" date="2017-02" db="UniProtKB">
        <authorList>
            <consortium name="WormBaseParasite"/>
        </authorList>
    </citation>
    <scope>IDENTIFICATION</scope>
</reference>
<sequence>MSDVGHTSSYTLESATTRSSEYSVANEDRFAVSVSAEYVYLAIYSDITYINASESGHLARVRRKWDIPEWLNDVREVLYVESNNTMIFRYNNGSIAVVDASFENSAPLASAKYNSPNAQVFYDKQNGVMVFLDERNICFRREHSGMFLIKGALTVQDKNKATISIEIPAEEVCAFLKCYSQFQFLKS</sequence>
<dbReference type="EMBL" id="UYRR01031049">
    <property type="protein sequence ID" value="VDK44588.1"/>
    <property type="molecule type" value="Genomic_DNA"/>
</dbReference>
<dbReference type="WBParaSite" id="ASIM_0001174501-mRNA-1">
    <property type="protein sequence ID" value="ASIM_0001174501-mRNA-1"/>
    <property type="gene ID" value="ASIM_0001174501"/>
</dbReference>